<dbReference type="Proteomes" id="UP000199079">
    <property type="component" value="Unassembled WGS sequence"/>
</dbReference>
<name>A0A1H3PAB5_9EURY</name>
<dbReference type="AlphaFoldDB" id="A0A1H3PAB5"/>
<proteinExistence type="predicted"/>
<accession>A0A1H3PAB5</accession>
<evidence type="ECO:0000313" key="2">
    <source>
        <dbReference type="EMBL" id="SDY98066.1"/>
    </source>
</evidence>
<reference evidence="3" key="1">
    <citation type="submission" date="2016-10" db="EMBL/GenBank/DDBJ databases">
        <authorList>
            <person name="Varghese N."/>
            <person name="Submissions S."/>
        </authorList>
    </citation>
    <scope>NUCLEOTIDE SEQUENCE [LARGE SCALE GENOMIC DNA]</scope>
    <source>
        <strain evidence="3">DC30,IBRC 10041,KCTC 4046</strain>
    </source>
</reference>
<organism evidence="2 3">
    <name type="scientific">Halopenitus persicus</name>
    <dbReference type="NCBI Taxonomy" id="1048396"/>
    <lineage>
        <taxon>Archaea</taxon>
        <taxon>Methanobacteriati</taxon>
        <taxon>Methanobacteriota</taxon>
        <taxon>Stenosarchaea group</taxon>
        <taxon>Halobacteria</taxon>
        <taxon>Halobacteriales</taxon>
        <taxon>Haloferacaceae</taxon>
        <taxon>Halopenitus</taxon>
    </lineage>
</organism>
<dbReference type="EMBL" id="FNPC01000023">
    <property type="protein sequence ID" value="SDY98066.1"/>
    <property type="molecule type" value="Genomic_DNA"/>
</dbReference>
<keyword evidence="3" id="KW-1185">Reference proteome</keyword>
<sequence>EYVLDRPLPCQEHEGQRCPYASKWEFDPDEYDVLIGHYNHAHKPKVAAGRTVVFDEFPDAYETLLGPELQGAVSYWLEATDGVPFDSYTDLLENRDDESRRADALLWFDEHGVEPDETHVFDDASAHAAAPLAVFTLLASDDLGNGFERAELEDIGLGVFDRARGGVSVLQAPALEYASGVVALDGTPTKRMWELALGERLNHRPVLQGEERAEYVRDALNLNLVRTTEYVKPYNSADHVNTEQDAALLEAVTEKHGERPSVITTTTAEHEYDADGVLEHVDETKHYGNVLGSNEFDDTRLGAVIGSNHYGDHYIKKWGAYAGGAVDRGEEKGADLSYSGFGDDVLQHMREHDTLQAAMRFGRDGNGAVVYVHTDTLPEWVPLAGEGRVLTTWSDGMRDVVDALEDLTTATTADVVAHPAVDLTRRQVFNNLEALRERGVLEREQDTEDGRRVVWRDDGLHRLGEHGEVELEPVDLEDLDDDEVEEIARTVYYTPNFLNSLAEDAGSVGRPSPEVSDPAQAAANGGDRPPDDAD</sequence>
<evidence type="ECO:0000313" key="3">
    <source>
        <dbReference type="Proteomes" id="UP000199079"/>
    </source>
</evidence>
<gene>
    <name evidence="2" type="ORF">SAMN05216564_1231</name>
</gene>
<evidence type="ECO:0000256" key="1">
    <source>
        <dbReference type="SAM" id="MobiDB-lite"/>
    </source>
</evidence>
<protein>
    <submittedName>
        <fullName evidence="2">Uncharacterized protein</fullName>
    </submittedName>
</protein>
<feature type="region of interest" description="Disordered" evidence="1">
    <location>
        <begin position="502"/>
        <end position="534"/>
    </location>
</feature>
<feature type="non-terminal residue" evidence="2">
    <location>
        <position position="1"/>
    </location>
</feature>